<comment type="caution">
    <text evidence="3">The sequence shown here is derived from an EMBL/GenBank/DDBJ whole genome shotgun (WGS) entry which is preliminary data.</text>
</comment>
<dbReference type="PROSITE" id="PS50181">
    <property type="entry name" value="FBOX"/>
    <property type="match status" value="1"/>
</dbReference>
<sequence length="217" mass="24837">MKHMASECGGSETQQPHKKQAGNLEKFIHIPMDIFTEIASHLFPIDIISLSHSSKLFRNLLMRRSSRHIWVGAMRNVQGLPPCPFDMSEPRYLVLLFSKYCTGCGQTITYGVYQELRMRLCIPCRNVHLVTLNSLPLELKGLLHKGATRPKSPSRCIRPYPTLYTIKEEVNEIEEKVKELEQAGDQVALEAWKNKRKKAVHARETVRVVVICLDIDN</sequence>
<proteinExistence type="predicted"/>
<feature type="domain" description="F-box" evidence="2">
    <location>
        <begin position="24"/>
        <end position="73"/>
    </location>
</feature>
<protein>
    <recommendedName>
        <fullName evidence="2">F-box domain-containing protein</fullName>
    </recommendedName>
</protein>
<dbReference type="InterPro" id="IPR036047">
    <property type="entry name" value="F-box-like_dom_sf"/>
</dbReference>
<dbReference type="EMBL" id="CAJMWZ010000179">
    <property type="protein sequence ID" value="CAE6412779.1"/>
    <property type="molecule type" value="Genomic_DNA"/>
</dbReference>
<keyword evidence="1" id="KW-0175">Coiled coil</keyword>
<accession>A0A8H2X3K0</accession>
<evidence type="ECO:0000313" key="3">
    <source>
        <dbReference type="EMBL" id="CAE6412779.1"/>
    </source>
</evidence>
<dbReference type="Proteomes" id="UP000663850">
    <property type="component" value="Unassembled WGS sequence"/>
</dbReference>
<evidence type="ECO:0000313" key="4">
    <source>
        <dbReference type="Proteomes" id="UP000663850"/>
    </source>
</evidence>
<dbReference type="AlphaFoldDB" id="A0A8H2X3K0"/>
<dbReference type="SUPFAM" id="SSF81383">
    <property type="entry name" value="F-box domain"/>
    <property type="match status" value="1"/>
</dbReference>
<name>A0A8H2X3K0_9AGAM</name>
<dbReference type="InterPro" id="IPR001810">
    <property type="entry name" value="F-box_dom"/>
</dbReference>
<evidence type="ECO:0000259" key="2">
    <source>
        <dbReference type="PROSITE" id="PS50181"/>
    </source>
</evidence>
<dbReference type="Pfam" id="PF00646">
    <property type="entry name" value="F-box"/>
    <property type="match status" value="1"/>
</dbReference>
<reference evidence="3" key="1">
    <citation type="submission" date="2021-01" db="EMBL/GenBank/DDBJ databases">
        <authorList>
            <person name="Kaushik A."/>
        </authorList>
    </citation>
    <scope>NUCLEOTIDE SEQUENCE</scope>
    <source>
        <strain evidence="3">Type strain: AG8-Rh-89/</strain>
    </source>
</reference>
<feature type="coiled-coil region" evidence="1">
    <location>
        <begin position="163"/>
        <end position="190"/>
    </location>
</feature>
<gene>
    <name evidence="3" type="ORF">RDB_LOCUS2675</name>
</gene>
<organism evidence="3 4">
    <name type="scientific">Rhizoctonia solani</name>
    <dbReference type="NCBI Taxonomy" id="456999"/>
    <lineage>
        <taxon>Eukaryota</taxon>
        <taxon>Fungi</taxon>
        <taxon>Dikarya</taxon>
        <taxon>Basidiomycota</taxon>
        <taxon>Agaricomycotina</taxon>
        <taxon>Agaricomycetes</taxon>
        <taxon>Cantharellales</taxon>
        <taxon>Ceratobasidiaceae</taxon>
        <taxon>Rhizoctonia</taxon>
    </lineage>
</organism>
<evidence type="ECO:0000256" key="1">
    <source>
        <dbReference type="SAM" id="Coils"/>
    </source>
</evidence>